<dbReference type="Pfam" id="PF19459">
    <property type="entry name" value="DUF5996"/>
    <property type="match status" value="1"/>
</dbReference>
<proteinExistence type="predicted"/>
<dbReference type="RefSeq" id="WP_344680991.1">
    <property type="nucleotide sequence ID" value="NZ_BAAAUX010000014.1"/>
</dbReference>
<protein>
    <submittedName>
        <fullName evidence="1">DUF5996 family protein</fullName>
    </submittedName>
</protein>
<evidence type="ECO:0000313" key="2">
    <source>
        <dbReference type="Proteomes" id="UP001500979"/>
    </source>
</evidence>
<keyword evidence="2" id="KW-1185">Reference proteome</keyword>
<name>A0ABN3VFE3_9PSEU</name>
<sequence length="306" mass="34350">MENWPALRVADWTDTRDTLHMWTQIVGKLRLAAAPMVNHWWQVPLYVTARGLTTSAIPVGHRLFDAEFDFCDHVLLLRTTDGDHREVALEPKTVARFHAETTDALHALGIDLPMWTRPTEVVVAIPFEEDTEHRSYDPGAVHRFWGQLIQAHRVLTEFRSRFIGKVSPVHFFWGGFDLAVTRFSGRTAPTHPGGAPNCGDWVMVEGYSHEVSSCGFWPGGGEEGAFYAYSYPEPDGFATHPVTPEAAFYSAEAGQFLLPYEAVRTASDPDKALLGFLQSTYEAAANHADWDRAALEDDPARRARRR</sequence>
<accession>A0ABN3VFE3</accession>
<dbReference type="InterPro" id="IPR046038">
    <property type="entry name" value="DUF5996"/>
</dbReference>
<dbReference type="EMBL" id="BAAAUX010000014">
    <property type="protein sequence ID" value="GAA2797141.1"/>
    <property type="molecule type" value="Genomic_DNA"/>
</dbReference>
<gene>
    <name evidence="1" type="ORF">GCM10010470_35380</name>
</gene>
<evidence type="ECO:0000313" key="1">
    <source>
        <dbReference type="EMBL" id="GAA2797141.1"/>
    </source>
</evidence>
<organism evidence="1 2">
    <name type="scientific">Saccharopolyspora taberi</name>
    <dbReference type="NCBI Taxonomy" id="60895"/>
    <lineage>
        <taxon>Bacteria</taxon>
        <taxon>Bacillati</taxon>
        <taxon>Actinomycetota</taxon>
        <taxon>Actinomycetes</taxon>
        <taxon>Pseudonocardiales</taxon>
        <taxon>Pseudonocardiaceae</taxon>
        <taxon>Saccharopolyspora</taxon>
    </lineage>
</organism>
<comment type="caution">
    <text evidence="1">The sequence shown here is derived from an EMBL/GenBank/DDBJ whole genome shotgun (WGS) entry which is preliminary data.</text>
</comment>
<reference evidence="1 2" key="1">
    <citation type="journal article" date="2019" name="Int. J. Syst. Evol. Microbiol.">
        <title>The Global Catalogue of Microorganisms (GCM) 10K type strain sequencing project: providing services to taxonomists for standard genome sequencing and annotation.</title>
        <authorList>
            <consortium name="The Broad Institute Genomics Platform"/>
            <consortium name="The Broad Institute Genome Sequencing Center for Infectious Disease"/>
            <person name="Wu L."/>
            <person name="Ma J."/>
        </authorList>
    </citation>
    <scope>NUCLEOTIDE SEQUENCE [LARGE SCALE GENOMIC DNA]</scope>
    <source>
        <strain evidence="1 2">JCM 9383</strain>
    </source>
</reference>
<dbReference type="Proteomes" id="UP001500979">
    <property type="component" value="Unassembled WGS sequence"/>
</dbReference>